<dbReference type="Proteomes" id="UP000235670">
    <property type="component" value="Unassembled WGS sequence"/>
</dbReference>
<protein>
    <submittedName>
        <fullName evidence="4">Recombinase family protein</fullName>
    </submittedName>
</protein>
<dbReference type="SMART" id="SM00857">
    <property type="entry name" value="Resolvase"/>
    <property type="match status" value="1"/>
</dbReference>
<dbReference type="STRING" id="84135.GCA_001052115_00782"/>
<keyword evidence="1" id="KW-0175">Coiled coil</keyword>
<dbReference type="CDD" id="cd00338">
    <property type="entry name" value="Ser_Recombinase"/>
    <property type="match status" value="1"/>
</dbReference>
<evidence type="ECO:0000259" key="2">
    <source>
        <dbReference type="PROSITE" id="PS51736"/>
    </source>
</evidence>
<evidence type="ECO:0000313" key="4">
    <source>
        <dbReference type="EMBL" id="PMC52915.1"/>
    </source>
</evidence>
<reference evidence="4 5" key="1">
    <citation type="submission" date="2017-09" db="EMBL/GenBank/DDBJ databases">
        <title>Bacterial strain isolated from the female urinary microbiota.</title>
        <authorList>
            <person name="Thomas-White K."/>
            <person name="Kumar N."/>
            <person name="Forster S."/>
            <person name="Putonti C."/>
            <person name="Lawley T."/>
            <person name="Wolfe A.J."/>
        </authorList>
    </citation>
    <scope>NUCLEOTIDE SEQUENCE [LARGE SCALE GENOMIC DNA]</scope>
    <source>
        <strain evidence="4 5">UMB0186</strain>
    </source>
</reference>
<name>A0A2N6SG49_9BACL</name>
<evidence type="ECO:0000259" key="3">
    <source>
        <dbReference type="PROSITE" id="PS51737"/>
    </source>
</evidence>
<dbReference type="PROSITE" id="PS51736">
    <property type="entry name" value="RECOMBINASES_3"/>
    <property type="match status" value="1"/>
</dbReference>
<accession>A0A2N6SG49</accession>
<dbReference type="GO" id="GO:0000150">
    <property type="term" value="F:DNA strand exchange activity"/>
    <property type="evidence" value="ECO:0007669"/>
    <property type="project" value="InterPro"/>
</dbReference>
<feature type="domain" description="Recombinase" evidence="3">
    <location>
        <begin position="184"/>
        <end position="310"/>
    </location>
</feature>
<dbReference type="InterPro" id="IPR025827">
    <property type="entry name" value="Zn_ribbon_recom_dom"/>
</dbReference>
<dbReference type="InterPro" id="IPR050639">
    <property type="entry name" value="SSR_resolvase"/>
</dbReference>
<dbReference type="GO" id="GO:0003677">
    <property type="term" value="F:DNA binding"/>
    <property type="evidence" value="ECO:0007669"/>
    <property type="project" value="InterPro"/>
</dbReference>
<proteinExistence type="predicted"/>
<gene>
    <name evidence="4" type="ORF">CJ218_03215</name>
</gene>
<dbReference type="Pfam" id="PF07508">
    <property type="entry name" value="Recombinase"/>
    <property type="match status" value="1"/>
</dbReference>
<dbReference type="PANTHER" id="PTHR30461">
    <property type="entry name" value="DNA-INVERTASE FROM LAMBDOID PROPHAGE"/>
    <property type="match status" value="1"/>
</dbReference>
<feature type="coiled-coil region" evidence="1">
    <location>
        <begin position="399"/>
        <end position="465"/>
    </location>
</feature>
<dbReference type="PANTHER" id="PTHR30461:SF23">
    <property type="entry name" value="DNA RECOMBINASE-RELATED"/>
    <property type="match status" value="1"/>
</dbReference>
<dbReference type="InterPro" id="IPR036162">
    <property type="entry name" value="Resolvase-like_N_sf"/>
</dbReference>
<dbReference type="InterPro" id="IPR011109">
    <property type="entry name" value="DNA_bind_recombinase_dom"/>
</dbReference>
<dbReference type="InterPro" id="IPR038109">
    <property type="entry name" value="DNA_bind_recomb_sf"/>
</dbReference>
<dbReference type="Pfam" id="PF00239">
    <property type="entry name" value="Resolvase"/>
    <property type="match status" value="1"/>
</dbReference>
<dbReference type="AlphaFoldDB" id="A0A2N6SG49"/>
<comment type="caution">
    <text evidence="4">The sequence shown here is derived from an EMBL/GenBank/DDBJ whole genome shotgun (WGS) entry which is preliminary data.</text>
</comment>
<dbReference type="Gene3D" id="3.90.1750.20">
    <property type="entry name" value="Putative Large Serine Recombinase, Chain B, Domain 2"/>
    <property type="match status" value="1"/>
</dbReference>
<dbReference type="OrthoDB" id="9769353at2"/>
<dbReference type="RefSeq" id="WP_102189596.1">
    <property type="nucleotide sequence ID" value="NZ_PNGT01000002.1"/>
</dbReference>
<evidence type="ECO:0000256" key="1">
    <source>
        <dbReference type="SAM" id="Coils"/>
    </source>
</evidence>
<sequence>MNRKVTTIQANKQLSHQSKLPSIKKKKVAGYARVSTDNEDQTSSYETQMKYYEEYISSRKDWEFVKMYSDEGISGTNTKKRLGFQEMVNDALAGKIDLILTKSVSRFARNTVDSLSTVRKLKDVGVEIYFEKENIWTFDSKGELLITIMSSLAQEESRSISENITWSKRKQAAEGKVTFPYNNVLGFKPKEDGGFEVDKEQAKIVRYIFGQFLSGKNPNQIAKHLTENKIPTPRGKTRWSYSSVRSILTNEKYKGDALLQKYYVADFLNKTQKRNNGELPQYYVENSHEAIIDKEVFDAVQVQLSENKKWYTEKNYFGKIRCGCCGSSYVRHLWHSNDKYRETIYRCKDKYKNEEKCDTPHIRDDEIQRWIVSALNKVIDNRKEIIGNIKLLIKMIKEDRGLDDEIIQLEEKLENIRTDVEKLIITNSKIAQDQEEYTRKYNKLIEEYKLLEKQLEQRNLDLLSKNKRVRELKIFIDSLEKQDELLTEYDTKLFNYLVDTIIIHEEKRIEIHLKNGEVISI</sequence>
<feature type="domain" description="Resolvase/invertase-type recombinase catalytic" evidence="2">
    <location>
        <begin position="27"/>
        <end position="175"/>
    </location>
</feature>
<dbReference type="SUPFAM" id="SSF53041">
    <property type="entry name" value="Resolvase-like"/>
    <property type="match status" value="1"/>
</dbReference>
<dbReference type="InterPro" id="IPR006119">
    <property type="entry name" value="Resolv_N"/>
</dbReference>
<organism evidence="4 5">
    <name type="scientific">Gemella sanguinis</name>
    <dbReference type="NCBI Taxonomy" id="84135"/>
    <lineage>
        <taxon>Bacteria</taxon>
        <taxon>Bacillati</taxon>
        <taxon>Bacillota</taxon>
        <taxon>Bacilli</taxon>
        <taxon>Bacillales</taxon>
        <taxon>Gemellaceae</taxon>
        <taxon>Gemella</taxon>
    </lineage>
</organism>
<dbReference type="Pfam" id="PF13408">
    <property type="entry name" value="Zn_ribbon_recom"/>
    <property type="match status" value="1"/>
</dbReference>
<dbReference type="PROSITE" id="PS51737">
    <property type="entry name" value="RECOMBINASE_DNA_BIND"/>
    <property type="match status" value="1"/>
</dbReference>
<evidence type="ECO:0000313" key="5">
    <source>
        <dbReference type="Proteomes" id="UP000235670"/>
    </source>
</evidence>
<dbReference type="EMBL" id="PNGT01000002">
    <property type="protein sequence ID" value="PMC52915.1"/>
    <property type="molecule type" value="Genomic_DNA"/>
</dbReference>
<dbReference type="Gene3D" id="3.40.50.1390">
    <property type="entry name" value="Resolvase, N-terminal catalytic domain"/>
    <property type="match status" value="1"/>
</dbReference>